<gene>
    <name evidence="3" type="ORF">ACHKAR_13835</name>
</gene>
<dbReference type="PANTHER" id="PTHR28008">
    <property type="entry name" value="DOMAIN PROTEIN, PUTATIVE (AFU_ORTHOLOGUE AFUA_3G10980)-RELATED"/>
    <property type="match status" value="1"/>
</dbReference>
<dbReference type="EMBL" id="JBIPKE010000018">
    <property type="protein sequence ID" value="MFH6984529.1"/>
    <property type="molecule type" value="Genomic_DNA"/>
</dbReference>
<name>A0ABW7NDG2_9BACT</name>
<protein>
    <submittedName>
        <fullName evidence="3">VanZ family protein</fullName>
    </submittedName>
</protein>
<feature type="transmembrane region" description="Helical" evidence="1">
    <location>
        <begin position="50"/>
        <end position="70"/>
    </location>
</feature>
<dbReference type="NCBIfam" id="NF037970">
    <property type="entry name" value="vanZ_1"/>
    <property type="match status" value="1"/>
</dbReference>
<dbReference type="Proteomes" id="UP001610063">
    <property type="component" value="Unassembled WGS sequence"/>
</dbReference>
<organism evidence="3 4">
    <name type="scientific">Marinoscillum luteum</name>
    <dbReference type="NCBI Taxonomy" id="861051"/>
    <lineage>
        <taxon>Bacteria</taxon>
        <taxon>Pseudomonadati</taxon>
        <taxon>Bacteroidota</taxon>
        <taxon>Cytophagia</taxon>
        <taxon>Cytophagales</taxon>
        <taxon>Reichenbachiellaceae</taxon>
        <taxon>Marinoscillum</taxon>
    </lineage>
</organism>
<evidence type="ECO:0000313" key="4">
    <source>
        <dbReference type="Proteomes" id="UP001610063"/>
    </source>
</evidence>
<dbReference type="Pfam" id="PF04892">
    <property type="entry name" value="VanZ"/>
    <property type="match status" value="1"/>
</dbReference>
<dbReference type="InterPro" id="IPR006976">
    <property type="entry name" value="VanZ-like"/>
</dbReference>
<keyword evidence="4" id="KW-1185">Reference proteome</keyword>
<dbReference type="PANTHER" id="PTHR28008:SF1">
    <property type="entry name" value="DOMAIN PROTEIN, PUTATIVE (AFU_ORTHOLOGUE AFUA_3G10980)-RELATED"/>
    <property type="match status" value="1"/>
</dbReference>
<keyword evidence="1" id="KW-0472">Membrane</keyword>
<proteinExistence type="predicted"/>
<feature type="domain" description="VanZ-like" evidence="2">
    <location>
        <begin position="24"/>
        <end position="99"/>
    </location>
</feature>
<evidence type="ECO:0000259" key="2">
    <source>
        <dbReference type="Pfam" id="PF04892"/>
    </source>
</evidence>
<evidence type="ECO:0000313" key="3">
    <source>
        <dbReference type="EMBL" id="MFH6984529.1"/>
    </source>
</evidence>
<feature type="transmembrane region" description="Helical" evidence="1">
    <location>
        <begin position="82"/>
        <end position="99"/>
    </location>
</feature>
<comment type="caution">
    <text evidence="3">The sequence shown here is derived from an EMBL/GenBank/DDBJ whole genome shotgun (WGS) entry which is preliminary data.</text>
</comment>
<keyword evidence="1" id="KW-1133">Transmembrane helix</keyword>
<keyword evidence="1" id="KW-0812">Transmembrane</keyword>
<sequence length="112" mass="12922">MLFLFLSPGSPKADTWFFVGEDKVAHLGIFLIWSFLVVWSFERSHLSLKAFFWVLSGALIFGLMTEWIQGYVPYRSSDLMDFMFDAAGAVLGLFLAYFMKKELNLADKKFDK</sequence>
<evidence type="ECO:0000256" key="1">
    <source>
        <dbReference type="SAM" id="Phobius"/>
    </source>
</evidence>
<dbReference type="RefSeq" id="WP_395417903.1">
    <property type="nucleotide sequence ID" value="NZ_JBIPKE010000018.1"/>
</dbReference>
<accession>A0ABW7NDG2</accession>
<feature type="transmembrane region" description="Helical" evidence="1">
    <location>
        <begin position="24"/>
        <end position="41"/>
    </location>
</feature>
<reference evidence="3 4" key="1">
    <citation type="journal article" date="2013" name="Int. J. Syst. Evol. Microbiol.">
        <title>Marinoscillum luteum sp. nov., isolated from marine sediment.</title>
        <authorList>
            <person name="Cha I.T."/>
            <person name="Park S.J."/>
            <person name="Kim S.J."/>
            <person name="Kim J.G."/>
            <person name="Jung M.Y."/>
            <person name="Shin K.S."/>
            <person name="Kwon K.K."/>
            <person name="Yang S.H."/>
            <person name="Seo Y.S."/>
            <person name="Rhee S.K."/>
        </authorList>
    </citation>
    <scope>NUCLEOTIDE SEQUENCE [LARGE SCALE GENOMIC DNA]</scope>
    <source>
        <strain evidence="3 4">KCTC 23939</strain>
    </source>
</reference>